<dbReference type="InterPro" id="IPR004027">
    <property type="entry name" value="SEC_C_motif"/>
</dbReference>
<comment type="caution">
    <text evidence="1">The sequence shown here is derived from an EMBL/GenBank/DDBJ whole genome shotgun (WGS) entry which is preliminary data.</text>
</comment>
<reference evidence="1 2" key="1">
    <citation type="submission" date="2018-04" db="EMBL/GenBank/DDBJ databases">
        <title>Subsurface microbial communities from deep shales in Ohio and West Virginia, USA.</title>
        <authorList>
            <person name="Wrighton K."/>
        </authorList>
    </citation>
    <scope>NUCLEOTIDE SEQUENCE [LARGE SCALE GENOMIC DNA]</scope>
    <source>
        <strain evidence="1 2">WC1</strain>
    </source>
</reference>
<dbReference type="EMBL" id="QAXS01000024">
    <property type="protein sequence ID" value="PTV96850.1"/>
    <property type="molecule type" value="Genomic_DNA"/>
</dbReference>
<evidence type="ECO:0000313" key="1">
    <source>
        <dbReference type="EMBL" id="PTV96850.1"/>
    </source>
</evidence>
<dbReference type="Pfam" id="PF02810">
    <property type="entry name" value="SEC-C"/>
    <property type="match status" value="1"/>
</dbReference>
<dbReference type="SUPFAM" id="SSF103642">
    <property type="entry name" value="Sec-C motif"/>
    <property type="match status" value="1"/>
</dbReference>
<sequence>MMAEFLFNKKDYGRFCESKVPLVQHWAYKQLIKLYPDSQLTYKYTKSFIKPKMIKKIERLQYTLMTYLRENWQLIDSDFLFGLVEGKTEISFEMQAHILKALAQKGVDKNRIVNLLLQIDGRQTNVSTFLVVIEALEILQTDEAYAMLRYFDNDFSSPFPYMETYMGALISYKDEKDIKLILETLIKKSEKFDQEDVIAKFNTLFKAEEFSYLFRNFFQQQPLEESIETLKDYYPNNKGVNQLDLFLGEELYKLHHNNQYFEFIYQLSEKIISELNQRYSFTKTLELDNFNLEFLNKEKGKMREEDYWLLYLLNFILDNKKEIQQKFSVRFFSLELVVMLLVVLEDNDYQTMLEKAKEGQEYLWQQMTLDREKLPEELVDLFLNSGDIFEDRVIAYLQNNRYASSISRMLDYLVKINSVKSVPTIIELVNEKQGDIICEEAVKALEKIDGYQLETVTQGMEAGDSTTHIFVSSALEQFATDQAAEKTIEYWEQGILDFHEMFVLTLREIGSKVGYDYLAEANIQNAPEYILETLIILGIIHGEEKKRLKLYQDNLKEQKDARKNNDFFDLFSQAPGGDFNTVDEDEEYSRNNEGTIIRTEKKVGRNDPCPCGSGKKYKKCCGR</sequence>
<proteinExistence type="predicted"/>
<name>A0A2T5RHX8_9FIRM</name>
<gene>
    <name evidence="1" type="ORF">C8C76_12449</name>
</gene>
<dbReference type="Proteomes" id="UP000244089">
    <property type="component" value="Unassembled WGS sequence"/>
</dbReference>
<protein>
    <submittedName>
        <fullName evidence="1">SEC-C motif-containing protein</fullName>
    </submittedName>
</protein>
<dbReference type="AlphaFoldDB" id="A0A2T5RHX8"/>
<accession>A0A2T5RHX8</accession>
<organism evidence="1 2">
    <name type="scientific">Halanaerobium saccharolyticum</name>
    <dbReference type="NCBI Taxonomy" id="43595"/>
    <lineage>
        <taxon>Bacteria</taxon>
        <taxon>Bacillati</taxon>
        <taxon>Bacillota</taxon>
        <taxon>Clostridia</taxon>
        <taxon>Halanaerobiales</taxon>
        <taxon>Halanaerobiaceae</taxon>
        <taxon>Halanaerobium</taxon>
    </lineage>
</organism>
<dbReference type="Gene3D" id="3.10.450.50">
    <property type="match status" value="1"/>
</dbReference>
<evidence type="ECO:0000313" key="2">
    <source>
        <dbReference type="Proteomes" id="UP000244089"/>
    </source>
</evidence>